<dbReference type="AlphaFoldDB" id="A0A926DJG0"/>
<name>A0A926DJG0_9FIRM</name>
<sequence length="427" mass="46191">MNNKKRILAIAAVICVLSGSMAYAEYDPDKVIDPTNPIMTLSADGEAEDAPSVMNGATLPSVSVKEVNGVKMIPLRSVAEGLGYTVTWKGESRSIDVLKGAQYITMSIDKDEYAFSRRAPQPLGAAPTLVGDSTFVPLSFVDEIIGGYYEENEDGTYKIVNPSIVTVTEVTEGGSLVVEDGYLGTVVVHIGEGTVITAGGKEAKAEDIKAEMVLGIEYSPAMTASLPPQTTAVKIMIENQEMEPEDEQKEEFTFDGEITEISENLVTIGKAFEDEDAMRLVVSDDTVITKGNDKRVYKLEDLKVGMEISGTHSEAMTMSIPPQTAAFTINIKADADVEEGDELEAIEAEGKIIEITEDGKVVIKEDEDDMGVALIVTDETVIKKGNDKRIYKLDDLEVGMKISAKHSPVMTRSIPPQTVAFEITIED</sequence>
<feature type="signal peptide" evidence="1">
    <location>
        <begin position="1"/>
        <end position="24"/>
    </location>
</feature>
<gene>
    <name evidence="3" type="ORF">H8698_03490</name>
</gene>
<evidence type="ECO:0000259" key="2">
    <source>
        <dbReference type="Pfam" id="PF07833"/>
    </source>
</evidence>
<organism evidence="3 4">
    <name type="scientific">Congzhengia minquanensis</name>
    <dbReference type="NCBI Taxonomy" id="2763657"/>
    <lineage>
        <taxon>Bacteria</taxon>
        <taxon>Bacillati</taxon>
        <taxon>Bacillota</taxon>
        <taxon>Clostridia</taxon>
        <taxon>Eubacteriales</taxon>
        <taxon>Oscillospiraceae</taxon>
        <taxon>Congzhengia</taxon>
    </lineage>
</organism>
<protein>
    <submittedName>
        <fullName evidence="3">Copper amine oxidase N-terminal domain-containing protein</fullName>
    </submittedName>
</protein>
<evidence type="ECO:0000313" key="3">
    <source>
        <dbReference type="EMBL" id="MBC8540040.1"/>
    </source>
</evidence>
<dbReference type="RefSeq" id="WP_249311175.1">
    <property type="nucleotide sequence ID" value="NZ_JACRSU010000001.1"/>
</dbReference>
<feature type="chain" id="PRO_5037068765" evidence="1">
    <location>
        <begin position="25"/>
        <end position="427"/>
    </location>
</feature>
<dbReference type="EMBL" id="JACRSU010000001">
    <property type="protein sequence ID" value="MBC8540040.1"/>
    <property type="molecule type" value="Genomic_DNA"/>
</dbReference>
<dbReference type="Proteomes" id="UP000611762">
    <property type="component" value="Unassembled WGS sequence"/>
</dbReference>
<keyword evidence="4" id="KW-1185">Reference proteome</keyword>
<comment type="caution">
    <text evidence="3">The sequence shown here is derived from an EMBL/GenBank/DDBJ whole genome shotgun (WGS) entry which is preliminary data.</text>
</comment>
<dbReference type="Pfam" id="PF07833">
    <property type="entry name" value="Cu_amine_oxidN1"/>
    <property type="match status" value="1"/>
</dbReference>
<accession>A0A926DJG0</accession>
<reference evidence="3" key="1">
    <citation type="submission" date="2020-08" db="EMBL/GenBank/DDBJ databases">
        <title>Genome public.</title>
        <authorList>
            <person name="Liu C."/>
            <person name="Sun Q."/>
        </authorList>
    </citation>
    <scope>NUCLEOTIDE SEQUENCE</scope>
    <source>
        <strain evidence="3">H8</strain>
    </source>
</reference>
<proteinExistence type="predicted"/>
<keyword evidence="1" id="KW-0732">Signal</keyword>
<evidence type="ECO:0000313" key="4">
    <source>
        <dbReference type="Proteomes" id="UP000611762"/>
    </source>
</evidence>
<dbReference type="InterPro" id="IPR036582">
    <property type="entry name" value="Mao_N_sf"/>
</dbReference>
<dbReference type="SUPFAM" id="SSF55383">
    <property type="entry name" value="Copper amine oxidase, domain N"/>
    <property type="match status" value="1"/>
</dbReference>
<feature type="domain" description="Copper amine oxidase-like N-terminal" evidence="2">
    <location>
        <begin position="55"/>
        <end position="151"/>
    </location>
</feature>
<dbReference type="Gene3D" id="3.30.457.10">
    <property type="entry name" value="Copper amine oxidase-like, N-terminal domain"/>
    <property type="match status" value="1"/>
</dbReference>
<dbReference type="InterPro" id="IPR012854">
    <property type="entry name" value="Cu_amine_oxidase-like_N"/>
</dbReference>
<evidence type="ECO:0000256" key="1">
    <source>
        <dbReference type="SAM" id="SignalP"/>
    </source>
</evidence>